<organism evidence="1 2">
    <name type="scientific">Sediminihaliea albiluteola</name>
    <dbReference type="NCBI Taxonomy" id="2758564"/>
    <lineage>
        <taxon>Bacteria</taxon>
        <taxon>Pseudomonadati</taxon>
        <taxon>Pseudomonadota</taxon>
        <taxon>Gammaproteobacteria</taxon>
        <taxon>Cellvibrionales</taxon>
        <taxon>Halieaceae</taxon>
        <taxon>Sediminihaliea</taxon>
    </lineage>
</organism>
<evidence type="ECO:0000313" key="1">
    <source>
        <dbReference type="EMBL" id="MBA6412537.1"/>
    </source>
</evidence>
<keyword evidence="2" id="KW-1185">Reference proteome</keyword>
<protein>
    <submittedName>
        <fullName evidence="1">DUF4845 domain-containing protein</fullName>
    </submittedName>
</protein>
<comment type="caution">
    <text evidence="1">The sequence shown here is derived from an EMBL/GenBank/DDBJ whole genome shotgun (WGS) entry which is preliminary data.</text>
</comment>
<gene>
    <name evidence="1" type="ORF">H2508_05375</name>
</gene>
<dbReference type="AlphaFoldDB" id="A0A7W2YIY3"/>
<dbReference type="InterPro" id="IPR032314">
    <property type="entry name" value="DUF4845"/>
</dbReference>
<evidence type="ECO:0000313" key="2">
    <source>
        <dbReference type="Proteomes" id="UP000539350"/>
    </source>
</evidence>
<dbReference type="Pfam" id="PF16137">
    <property type="entry name" value="DUF4845"/>
    <property type="match status" value="1"/>
</dbReference>
<dbReference type="Proteomes" id="UP000539350">
    <property type="component" value="Unassembled WGS sequence"/>
</dbReference>
<dbReference type="EMBL" id="JACFXU010000013">
    <property type="protein sequence ID" value="MBA6412537.1"/>
    <property type="molecule type" value="Genomic_DNA"/>
</dbReference>
<reference evidence="1 2" key="1">
    <citation type="submission" date="2020-07" db="EMBL/GenBank/DDBJ databases">
        <title>Halieaceae bacterium, F7430, whole genome shotgun sequencing project.</title>
        <authorList>
            <person name="Jiang S."/>
            <person name="Liu Z.W."/>
            <person name="Du Z.J."/>
        </authorList>
    </citation>
    <scope>NUCLEOTIDE SEQUENCE [LARGE SCALE GENOMIC DNA]</scope>
    <source>
        <strain evidence="1 2">F7430</strain>
    </source>
</reference>
<proteinExistence type="predicted"/>
<accession>A0A7W2YIY3</accession>
<sequence length="119" mass="13792">MSMLSMLCIALMLGFFAMSAIKIAPSYFEYLTIKEIITKVSKEHRPDEENIADIRRRIASLLNTNQIYDITPKDIEVYRKEGKTYIDANYEARLPLIWRIDAVLKFDDLKFEAGSARPL</sequence>
<name>A0A7W2YIY3_9GAMM</name>